<dbReference type="AlphaFoldDB" id="A0AA41PVU9"/>
<organism evidence="1 2">
    <name type="scientific">Yinghuangia soli</name>
    <dbReference type="NCBI Taxonomy" id="2908204"/>
    <lineage>
        <taxon>Bacteria</taxon>
        <taxon>Bacillati</taxon>
        <taxon>Actinomycetota</taxon>
        <taxon>Actinomycetes</taxon>
        <taxon>Kitasatosporales</taxon>
        <taxon>Streptomycetaceae</taxon>
        <taxon>Yinghuangia</taxon>
    </lineage>
</organism>
<name>A0AA41PVU9_9ACTN</name>
<gene>
    <name evidence="1" type="ORF">LZ495_02690</name>
</gene>
<sequence>MMPPWCFVCHKTLRDVEGDRPIDHFTYVYFADYHSEPGVEGSGVGAEWFCAEHAALGEAREHMPYRTALDEIRAATK</sequence>
<accession>A0AA41PVU9</accession>
<comment type="caution">
    <text evidence="1">The sequence shown here is derived from an EMBL/GenBank/DDBJ whole genome shotgun (WGS) entry which is preliminary data.</text>
</comment>
<dbReference type="RefSeq" id="WP_235050189.1">
    <property type="nucleotide sequence ID" value="NZ_JAKFHA010000001.1"/>
</dbReference>
<reference evidence="1" key="1">
    <citation type="submission" date="2022-01" db="EMBL/GenBank/DDBJ databases">
        <title>Genome-Based Taxonomic Classification of the Phylum Actinobacteria.</title>
        <authorList>
            <person name="Gao Y."/>
        </authorList>
    </citation>
    <scope>NUCLEOTIDE SEQUENCE</scope>
    <source>
        <strain evidence="1">KLBMP 8922</strain>
    </source>
</reference>
<protein>
    <submittedName>
        <fullName evidence="1">Uncharacterized protein</fullName>
    </submittedName>
</protein>
<proteinExistence type="predicted"/>
<evidence type="ECO:0000313" key="1">
    <source>
        <dbReference type="EMBL" id="MCF2526131.1"/>
    </source>
</evidence>
<evidence type="ECO:0000313" key="2">
    <source>
        <dbReference type="Proteomes" id="UP001165378"/>
    </source>
</evidence>
<dbReference type="EMBL" id="JAKFHA010000001">
    <property type="protein sequence ID" value="MCF2526131.1"/>
    <property type="molecule type" value="Genomic_DNA"/>
</dbReference>
<dbReference type="Proteomes" id="UP001165378">
    <property type="component" value="Unassembled WGS sequence"/>
</dbReference>
<keyword evidence="2" id="KW-1185">Reference proteome</keyword>